<dbReference type="PROSITE" id="PS50885">
    <property type="entry name" value="HAMP"/>
    <property type="match status" value="1"/>
</dbReference>
<dbReference type="InterPro" id="IPR000160">
    <property type="entry name" value="GGDEF_dom"/>
</dbReference>
<dbReference type="InterPro" id="IPR043128">
    <property type="entry name" value="Rev_trsase/Diguanyl_cyclase"/>
</dbReference>
<dbReference type="AlphaFoldDB" id="C8X0A9"/>
<dbReference type="NCBIfam" id="TIGR00229">
    <property type="entry name" value="sensory_box"/>
    <property type="match status" value="1"/>
</dbReference>
<dbReference type="FunFam" id="3.30.70.270:FF:000001">
    <property type="entry name" value="Diguanylate cyclase domain protein"/>
    <property type="match status" value="1"/>
</dbReference>
<dbReference type="SMART" id="SM00267">
    <property type="entry name" value="GGDEF"/>
    <property type="match status" value="1"/>
</dbReference>
<dbReference type="eggNOG" id="COG3322">
    <property type="taxonomic scope" value="Bacteria"/>
</dbReference>
<reference evidence="6 7" key="2">
    <citation type="journal article" date="2010" name="Stand. Genomic Sci.">
        <title>Complete genome sequence of Desulfohalobium retbaense type strain (HR(100)).</title>
        <authorList>
            <person name="Spring S."/>
            <person name="Nolan M."/>
            <person name="Lapidus A."/>
            <person name="Glavina Del Rio T."/>
            <person name="Copeland A."/>
            <person name="Tice H."/>
            <person name="Cheng J.F."/>
            <person name="Lucas S."/>
            <person name="Land M."/>
            <person name="Chen F."/>
            <person name="Bruce D."/>
            <person name="Goodwin L."/>
            <person name="Pitluck S."/>
            <person name="Ivanova N."/>
            <person name="Mavromatis K."/>
            <person name="Mikhailova N."/>
            <person name="Pati A."/>
            <person name="Chen A."/>
            <person name="Palaniappan K."/>
            <person name="Hauser L."/>
            <person name="Chang Y.J."/>
            <person name="Jeffries C.D."/>
            <person name="Munk C."/>
            <person name="Kiss H."/>
            <person name="Chain P."/>
            <person name="Han C."/>
            <person name="Brettin T."/>
            <person name="Detter J.C."/>
            <person name="Schuler E."/>
            <person name="Goker M."/>
            <person name="Rohde M."/>
            <person name="Bristow J."/>
            <person name="Eisen J.A."/>
            <person name="Markowitz V."/>
            <person name="Hugenholtz P."/>
            <person name="Kyrpides N.C."/>
            <person name="Klenk H.P."/>
        </authorList>
    </citation>
    <scope>NUCLEOTIDE SEQUENCE [LARGE SCALE GENOMIC DNA]</scope>
    <source>
        <strain evidence="6 7">DSM 5692</strain>
    </source>
</reference>
<dbReference type="PROSITE" id="PS50887">
    <property type="entry name" value="GGDEF"/>
    <property type="match status" value="1"/>
</dbReference>
<dbReference type="KEGG" id="drt:Dret_0437"/>
<keyword evidence="2" id="KW-1133">Transmembrane helix</keyword>
<evidence type="ECO:0000259" key="4">
    <source>
        <dbReference type="PROSITE" id="PS50885"/>
    </source>
</evidence>
<dbReference type="InterPro" id="IPR007892">
    <property type="entry name" value="CHASE4"/>
</dbReference>
<feature type="domain" description="PAS" evidence="3">
    <location>
        <begin position="350"/>
        <end position="394"/>
    </location>
</feature>
<dbReference type="SUPFAM" id="SSF55073">
    <property type="entry name" value="Nucleotide cyclase"/>
    <property type="match status" value="1"/>
</dbReference>
<dbReference type="NCBIfam" id="TIGR00254">
    <property type="entry name" value="GGDEF"/>
    <property type="match status" value="1"/>
</dbReference>
<dbReference type="GO" id="GO:0007165">
    <property type="term" value="P:signal transduction"/>
    <property type="evidence" value="ECO:0007669"/>
    <property type="project" value="InterPro"/>
</dbReference>
<gene>
    <name evidence="6" type="ordered locus">Dret_0437</name>
</gene>
<dbReference type="Pfam" id="PF13426">
    <property type="entry name" value="PAS_9"/>
    <property type="match status" value="1"/>
</dbReference>
<dbReference type="GO" id="GO:0003824">
    <property type="term" value="F:catalytic activity"/>
    <property type="evidence" value="ECO:0007669"/>
    <property type="project" value="UniProtKB-ARBA"/>
</dbReference>
<dbReference type="InterPro" id="IPR035965">
    <property type="entry name" value="PAS-like_dom_sf"/>
</dbReference>
<evidence type="ECO:0000256" key="2">
    <source>
        <dbReference type="SAM" id="Phobius"/>
    </source>
</evidence>
<dbReference type="CDD" id="cd01949">
    <property type="entry name" value="GGDEF"/>
    <property type="match status" value="1"/>
</dbReference>
<evidence type="ECO:0000256" key="1">
    <source>
        <dbReference type="SAM" id="Coils"/>
    </source>
</evidence>
<feature type="domain" description="GGDEF" evidence="5">
    <location>
        <begin position="504"/>
        <end position="639"/>
    </location>
</feature>
<dbReference type="InterPro" id="IPR029787">
    <property type="entry name" value="Nucleotide_cyclase"/>
</dbReference>
<feature type="transmembrane region" description="Helical" evidence="2">
    <location>
        <begin position="267"/>
        <end position="290"/>
    </location>
</feature>
<keyword evidence="7" id="KW-1185">Reference proteome</keyword>
<dbReference type="HOGENOM" id="CLU_416047_0_0_7"/>
<dbReference type="InterPro" id="IPR000014">
    <property type="entry name" value="PAS"/>
</dbReference>
<dbReference type="Pfam" id="PF00990">
    <property type="entry name" value="GGDEF"/>
    <property type="match status" value="1"/>
</dbReference>
<evidence type="ECO:0000259" key="5">
    <source>
        <dbReference type="PROSITE" id="PS50887"/>
    </source>
</evidence>
<dbReference type="InterPro" id="IPR003660">
    <property type="entry name" value="HAMP_dom"/>
</dbReference>
<dbReference type="Gene3D" id="6.10.340.10">
    <property type="match status" value="1"/>
</dbReference>
<proteinExistence type="predicted"/>
<keyword evidence="2" id="KW-0472">Membrane</keyword>
<dbReference type="Gene3D" id="3.30.450.20">
    <property type="entry name" value="PAS domain"/>
    <property type="match status" value="1"/>
</dbReference>
<dbReference type="SUPFAM" id="SSF55785">
    <property type="entry name" value="PYP-like sensor domain (PAS domain)"/>
    <property type="match status" value="1"/>
</dbReference>
<dbReference type="eggNOG" id="COG2199">
    <property type="taxonomic scope" value="Bacteria"/>
</dbReference>
<feature type="coiled-coil region" evidence="1">
    <location>
        <begin position="330"/>
        <end position="357"/>
    </location>
</feature>
<accession>C8X0A9</accession>
<keyword evidence="1" id="KW-0175">Coiled coil</keyword>
<dbReference type="Pfam" id="PF05228">
    <property type="entry name" value="CHASE4"/>
    <property type="match status" value="1"/>
</dbReference>
<reference evidence="7" key="1">
    <citation type="submission" date="2009-09" db="EMBL/GenBank/DDBJ databases">
        <title>The complete chromosome of Desulfohalobium retbaense DSM 5692.</title>
        <authorList>
            <consortium name="US DOE Joint Genome Institute (JGI-PGF)"/>
            <person name="Lucas S."/>
            <person name="Copeland A."/>
            <person name="Lapidus A."/>
            <person name="Glavina del Rio T."/>
            <person name="Dalin E."/>
            <person name="Tice H."/>
            <person name="Bruce D."/>
            <person name="Goodwin L."/>
            <person name="Pitluck S."/>
            <person name="Kyrpides N."/>
            <person name="Mavromatis K."/>
            <person name="Ivanova N."/>
            <person name="Mikhailova N."/>
            <person name="Munk A.C."/>
            <person name="Brettin T."/>
            <person name="Detter J.C."/>
            <person name="Han C."/>
            <person name="Tapia R."/>
            <person name="Larimer F."/>
            <person name="Land M."/>
            <person name="Hauser L."/>
            <person name="Markowitz V."/>
            <person name="Cheng J.-F."/>
            <person name="Hugenholtz P."/>
            <person name="Woyke T."/>
            <person name="Wu D."/>
            <person name="Spring S."/>
            <person name="Klenk H.-P."/>
            <person name="Eisen J.A."/>
        </authorList>
    </citation>
    <scope>NUCLEOTIDE SEQUENCE [LARGE SCALE GENOMIC DNA]</scope>
    <source>
        <strain evidence="7">DSM 5692</strain>
    </source>
</reference>
<dbReference type="RefSeq" id="WP_015750892.1">
    <property type="nucleotide sequence ID" value="NC_013223.1"/>
</dbReference>
<organism evidence="6 7">
    <name type="scientific">Desulfohalobium retbaense (strain ATCC 49708 / DSM 5692 / JCM 16813 / HR100)</name>
    <dbReference type="NCBI Taxonomy" id="485915"/>
    <lineage>
        <taxon>Bacteria</taxon>
        <taxon>Pseudomonadati</taxon>
        <taxon>Thermodesulfobacteriota</taxon>
        <taxon>Desulfovibrionia</taxon>
        <taxon>Desulfovibrionales</taxon>
        <taxon>Desulfohalobiaceae</taxon>
        <taxon>Desulfohalobium</taxon>
    </lineage>
</organism>
<dbReference type="Gene3D" id="3.30.70.270">
    <property type="match status" value="1"/>
</dbReference>
<dbReference type="PANTHER" id="PTHR46663">
    <property type="entry name" value="DIGUANYLATE CYCLASE DGCT-RELATED"/>
    <property type="match status" value="1"/>
</dbReference>
<feature type="transmembrane region" description="Helical" evidence="2">
    <location>
        <begin position="7"/>
        <end position="30"/>
    </location>
</feature>
<dbReference type="SMART" id="SM00091">
    <property type="entry name" value="PAS"/>
    <property type="match status" value="1"/>
</dbReference>
<protein>
    <submittedName>
        <fullName evidence="6">Diguanylate cyclase with PAS/PAC sensor</fullName>
    </submittedName>
</protein>
<name>C8X0A9_DESRD</name>
<dbReference type="GO" id="GO:0016020">
    <property type="term" value="C:membrane"/>
    <property type="evidence" value="ECO:0007669"/>
    <property type="project" value="InterPro"/>
</dbReference>
<evidence type="ECO:0000313" key="7">
    <source>
        <dbReference type="Proteomes" id="UP000001052"/>
    </source>
</evidence>
<dbReference type="Proteomes" id="UP000001052">
    <property type="component" value="Chromosome"/>
</dbReference>
<dbReference type="InterPro" id="IPR052163">
    <property type="entry name" value="DGC-Regulatory_Protein"/>
</dbReference>
<dbReference type="CDD" id="cd00130">
    <property type="entry name" value="PAS"/>
    <property type="match status" value="1"/>
</dbReference>
<feature type="domain" description="HAMP" evidence="4">
    <location>
        <begin position="292"/>
        <end position="345"/>
    </location>
</feature>
<sequence>MTLKARLLSTLFISFGLMAILLTLISHWVILSDFDQLEVKTMRAHMERLDRAMDKSLQKIDQTAQAWSQWRAAANFVTDRNDKQVFASLLNKQTMQTLHLNLLMLRDASGDILFERYYDYTERKWIEPISGTRGHLFHLAREGSPEVKKGIYALPKGPLLVSARTISSAGEPVGTLVMGRIFSQQEAKSMASLTNLDIAAYDLKHPPLPRDVSSALYHLSLKSPRHIKATDNGQLHGYMLVKDLFDFPAILFKVSLERSIHAQGIRAVAMLMAFFVAVFALFAFANRFVFLRYLIRPFRLLRADLDKIEDLSDLSRRVSIPQEPEFQAASRAINRTLASLEANRKELTEAHERYSAVVNQSSEAIYMYDARTKKVLFGNPAMANLLGYRSEELLQCTVYDLVEASKTDIDATIQNILFGTPFVGERSYRTKSGHLVPMEITASLVHYQGRRVVSVVGRDISERKKSEERIRYLAYHDQLTGLPNRTLFLDRLEQSLKEARRNRDKLGLFFLDLNDFKHINDCHGHKVGDRLLLQVAERLQSSLREMDTVARLGGDEFVVIVKGGASRHNCRKVARKLIQSIDTPFLVEEIDQEVRIGLSIGISIFLDDAATLEELIQHADTAMYAAKRNPSSSWEFFAASSAPGTCQTSNAPVESGENQ</sequence>
<dbReference type="PROSITE" id="PS50112">
    <property type="entry name" value="PAS"/>
    <property type="match status" value="1"/>
</dbReference>
<dbReference type="EMBL" id="CP001734">
    <property type="protein sequence ID" value="ACV67734.1"/>
    <property type="molecule type" value="Genomic_DNA"/>
</dbReference>
<dbReference type="STRING" id="485915.Dret_0437"/>
<keyword evidence="2" id="KW-0812">Transmembrane</keyword>
<evidence type="ECO:0000259" key="3">
    <source>
        <dbReference type="PROSITE" id="PS50112"/>
    </source>
</evidence>
<dbReference type="OrthoDB" id="5333838at2"/>
<dbReference type="PANTHER" id="PTHR46663:SF3">
    <property type="entry name" value="SLL0267 PROTEIN"/>
    <property type="match status" value="1"/>
</dbReference>
<evidence type="ECO:0000313" key="6">
    <source>
        <dbReference type="EMBL" id="ACV67734.1"/>
    </source>
</evidence>